<feature type="compositionally biased region" description="Pro residues" evidence="3">
    <location>
        <begin position="1"/>
        <end position="15"/>
    </location>
</feature>
<feature type="compositionally biased region" description="Low complexity" evidence="3">
    <location>
        <begin position="90"/>
        <end position="99"/>
    </location>
</feature>
<keyword evidence="1" id="KW-0479">Metal-binding</keyword>
<sequence length="994" mass="103371">MDPAAPSAPNPPQPKPRSLKAPRVSRACDACRKRKVRCDGAGMNGERCALCETSNVPCTFVQTATRRGPPKGYVESLERRLEAMESLLQSLSSTTPQQLDSPTSLSDPNGVAPTHCPSLGASQSCRSALGGGGGGGGGSHASSPESTFSGNVPALSPPAVASLDAIDRLTDELDELSVDNDRYVGRGSGLHLARSIHEFSAGLPSSFPLEVAEDTAPSLVERMLHNEHRKASHSFPLPDQDLADKLVEAYFEQVNNVMVILHRPYFERCIKAGMLESDSSFRSLYFMVLALGSRWITDDPRLVPPSAPSHPTGANQSRGFDFFRASSASASPTLVSATLFDIQCSLLCVLWLMGSASPISAWAAVGFALRRVVDVGAHRENRARWNSSPLEDQLRKRAFHMLFGIDRVISASLGRPLAMQEEDFDISDPLDITDEALDAWELNGKSSPPSLPTEPTLVSGAKCMVALTKIQGRVLRMLYGMKSEEQTAQKTAEAVCLLDSLLNAWLDTVPEHLRWNPLEQDPKFLPQTVALYSHYYCTQILVHREFLSPNRPRVHGFPSLAICSNAARSCANVLDVLRQRGQLSSAFFYAPLCAITAGLILLINVFSGGSTVSNLTSSAMNDVKRCINVLAALGDSTFVARKCHTGLCRLTAFATSPSRAQPTTSTSSIGSLKRANPDDWLDGHSPSSGSGQPSPEGSGPAEGEDGHGGHGGYKNSRNKVEKSSMLPISTGDLSLATFNGRPTFAFGAGGGGGGGEGMAFGGGVTQQALVGFPPSLATPSSSTAGTGTGTGTGTGMGGAAFDLSAAIASSSQAQGYAPSTTTSGAVPDWSFNPLSTAPPPATSFLPPSTQSTSLGDLHASLLANLGGTTPGNLPEPSSSSIAAGSIPSWATGAGAEGFAPAPIDAALFGGGGAGGAGGQSWQAMLAGMPLASPQQPQQQQGGQQQSFGAAVGATTGDAGAFDFALAGAGQPQTPSGGAAMDLWGECFACCSRDV</sequence>
<dbReference type="SMART" id="SM00906">
    <property type="entry name" value="Fungal_trans"/>
    <property type="match status" value="1"/>
</dbReference>
<feature type="domain" description="Zn(2)-C6 fungal-type" evidence="4">
    <location>
        <begin position="27"/>
        <end position="60"/>
    </location>
</feature>
<proteinExistence type="predicted"/>
<dbReference type="SMART" id="SM00066">
    <property type="entry name" value="GAL4"/>
    <property type="match status" value="1"/>
</dbReference>
<feature type="region of interest" description="Disordered" evidence="3">
    <location>
        <begin position="771"/>
        <end position="795"/>
    </location>
</feature>
<dbReference type="InterPro" id="IPR036864">
    <property type="entry name" value="Zn2-C6_fun-type_DNA-bd_sf"/>
</dbReference>
<feature type="region of interest" description="Disordered" evidence="3">
    <location>
        <begin position="658"/>
        <end position="717"/>
    </location>
</feature>
<dbReference type="PROSITE" id="PS50048">
    <property type="entry name" value="ZN2_CY6_FUNGAL_2"/>
    <property type="match status" value="1"/>
</dbReference>
<gene>
    <name evidence="5" type="ORF">BCR35DRAFT_303714</name>
</gene>
<keyword evidence="6" id="KW-1185">Reference proteome</keyword>
<dbReference type="STRING" id="106004.A0A1Y2FEH9"/>
<keyword evidence="2" id="KW-0539">Nucleus</keyword>
<dbReference type="GO" id="GO:0006351">
    <property type="term" value="P:DNA-templated transcription"/>
    <property type="evidence" value="ECO:0007669"/>
    <property type="project" value="InterPro"/>
</dbReference>
<evidence type="ECO:0000313" key="5">
    <source>
        <dbReference type="EMBL" id="ORY82329.1"/>
    </source>
</evidence>
<evidence type="ECO:0000259" key="4">
    <source>
        <dbReference type="PROSITE" id="PS50048"/>
    </source>
</evidence>
<dbReference type="OrthoDB" id="4456959at2759"/>
<dbReference type="InterPro" id="IPR007219">
    <property type="entry name" value="XnlR_reg_dom"/>
</dbReference>
<dbReference type="CDD" id="cd12148">
    <property type="entry name" value="fungal_TF_MHR"/>
    <property type="match status" value="1"/>
</dbReference>
<evidence type="ECO:0000256" key="1">
    <source>
        <dbReference type="ARBA" id="ARBA00022723"/>
    </source>
</evidence>
<protein>
    <submittedName>
        <fullName evidence="5">Fungal-specific transcription factor domain-domain-containing protein</fullName>
    </submittedName>
</protein>
<feature type="compositionally biased region" description="Gly residues" evidence="3">
    <location>
        <begin position="129"/>
        <end position="139"/>
    </location>
</feature>
<feature type="compositionally biased region" description="Polar residues" evidence="3">
    <location>
        <begin position="658"/>
        <end position="670"/>
    </location>
</feature>
<feature type="compositionally biased region" description="Gly residues" evidence="3">
    <location>
        <begin position="786"/>
        <end position="795"/>
    </location>
</feature>
<comment type="caution">
    <text evidence="5">The sequence shown here is derived from an EMBL/GenBank/DDBJ whole genome shotgun (WGS) entry which is preliminary data.</text>
</comment>
<dbReference type="GO" id="GO:0003677">
    <property type="term" value="F:DNA binding"/>
    <property type="evidence" value="ECO:0007669"/>
    <property type="project" value="InterPro"/>
</dbReference>
<organism evidence="5 6">
    <name type="scientific">Leucosporidium creatinivorum</name>
    <dbReference type="NCBI Taxonomy" id="106004"/>
    <lineage>
        <taxon>Eukaryota</taxon>
        <taxon>Fungi</taxon>
        <taxon>Dikarya</taxon>
        <taxon>Basidiomycota</taxon>
        <taxon>Pucciniomycotina</taxon>
        <taxon>Microbotryomycetes</taxon>
        <taxon>Leucosporidiales</taxon>
        <taxon>Leucosporidium</taxon>
    </lineage>
</organism>
<feature type="region of interest" description="Disordered" evidence="3">
    <location>
        <begin position="1"/>
        <end position="24"/>
    </location>
</feature>
<dbReference type="PANTHER" id="PTHR46910">
    <property type="entry name" value="TRANSCRIPTION FACTOR PDR1"/>
    <property type="match status" value="1"/>
</dbReference>
<reference evidence="5 6" key="1">
    <citation type="submission" date="2016-07" db="EMBL/GenBank/DDBJ databases">
        <title>Pervasive Adenine N6-methylation of Active Genes in Fungi.</title>
        <authorList>
            <consortium name="DOE Joint Genome Institute"/>
            <person name="Mondo S.J."/>
            <person name="Dannebaum R.O."/>
            <person name="Kuo R.C."/>
            <person name="Labutti K."/>
            <person name="Haridas S."/>
            <person name="Kuo A."/>
            <person name="Salamov A."/>
            <person name="Ahrendt S.R."/>
            <person name="Lipzen A."/>
            <person name="Sullivan W."/>
            <person name="Andreopoulos W.B."/>
            <person name="Clum A."/>
            <person name="Lindquist E."/>
            <person name="Daum C."/>
            <person name="Ramamoorthy G.K."/>
            <person name="Gryganskyi A."/>
            <person name="Culley D."/>
            <person name="Magnuson J.K."/>
            <person name="James T.Y."/>
            <person name="O'Malley M.A."/>
            <person name="Stajich J.E."/>
            <person name="Spatafora J.W."/>
            <person name="Visel A."/>
            <person name="Grigoriev I.V."/>
        </authorList>
    </citation>
    <scope>NUCLEOTIDE SEQUENCE [LARGE SCALE GENOMIC DNA]</scope>
    <source>
        <strain evidence="5 6">62-1032</strain>
    </source>
</reference>
<feature type="compositionally biased region" description="Polar residues" evidence="3">
    <location>
        <begin position="140"/>
        <end position="150"/>
    </location>
</feature>
<dbReference type="InterPro" id="IPR050987">
    <property type="entry name" value="AtrR-like"/>
</dbReference>
<dbReference type="Gene3D" id="4.10.240.10">
    <property type="entry name" value="Zn(2)-C6 fungal-type DNA-binding domain"/>
    <property type="match status" value="1"/>
</dbReference>
<dbReference type="EMBL" id="MCGR01000021">
    <property type="protein sequence ID" value="ORY82329.1"/>
    <property type="molecule type" value="Genomic_DNA"/>
</dbReference>
<dbReference type="InParanoid" id="A0A1Y2FEH9"/>
<dbReference type="PROSITE" id="PS00463">
    <property type="entry name" value="ZN2_CY6_FUNGAL_1"/>
    <property type="match status" value="1"/>
</dbReference>
<dbReference type="SUPFAM" id="SSF57701">
    <property type="entry name" value="Zn2/Cys6 DNA-binding domain"/>
    <property type="match status" value="1"/>
</dbReference>
<name>A0A1Y2FEH9_9BASI</name>
<dbReference type="CDD" id="cd00067">
    <property type="entry name" value="GAL4"/>
    <property type="match status" value="1"/>
</dbReference>
<dbReference type="GO" id="GO:0008270">
    <property type="term" value="F:zinc ion binding"/>
    <property type="evidence" value="ECO:0007669"/>
    <property type="project" value="InterPro"/>
</dbReference>
<feature type="region of interest" description="Disordered" evidence="3">
    <location>
        <begin position="815"/>
        <end position="852"/>
    </location>
</feature>
<accession>A0A1Y2FEH9</accession>
<evidence type="ECO:0000256" key="3">
    <source>
        <dbReference type="SAM" id="MobiDB-lite"/>
    </source>
</evidence>
<evidence type="ECO:0000256" key="2">
    <source>
        <dbReference type="ARBA" id="ARBA00023242"/>
    </source>
</evidence>
<dbReference type="Proteomes" id="UP000193467">
    <property type="component" value="Unassembled WGS sequence"/>
</dbReference>
<dbReference type="GO" id="GO:0000981">
    <property type="term" value="F:DNA-binding transcription factor activity, RNA polymerase II-specific"/>
    <property type="evidence" value="ECO:0007669"/>
    <property type="project" value="InterPro"/>
</dbReference>
<feature type="region of interest" description="Disordered" evidence="3">
    <location>
        <begin position="90"/>
        <end position="154"/>
    </location>
</feature>
<dbReference type="PANTHER" id="PTHR46910:SF38">
    <property type="entry name" value="ZN(2)-C6 FUNGAL-TYPE DOMAIN-CONTAINING PROTEIN"/>
    <property type="match status" value="1"/>
</dbReference>
<dbReference type="AlphaFoldDB" id="A0A1Y2FEH9"/>
<feature type="compositionally biased region" description="Low complexity" evidence="3">
    <location>
        <begin position="683"/>
        <end position="701"/>
    </location>
</feature>
<feature type="compositionally biased region" description="Low complexity" evidence="3">
    <location>
        <begin position="773"/>
        <end position="785"/>
    </location>
</feature>
<evidence type="ECO:0000313" key="6">
    <source>
        <dbReference type="Proteomes" id="UP000193467"/>
    </source>
</evidence>
<dbReference type="Pfam" id="PF04082">
    <property type="entry name" value="Fungal_trans"/>
    <property type="match status" value="1"/>
</dbReference>
<dbReference type="InterPro" id="IPR001138">
    <property type="entry name" value="Zn2Cys6_DnaBD"/>
</dbReference>
<dbReference type="Pfam" id="PF00172">
    <property type="entry name" value="Zn_clus"/>
    <property type="match status" value="1"/>
</dbReference>